<keyword evidence="2" id="KW-0670">Pyruvate</keyword>
<protein>
    <submittedName>
        <fullName evidence="2">Pyruvate dehydrogenase</fullName>
    </submittedName>
</protein>
<dbReference type="InterPro" id="IPR036890">
    <property type="entry name" value="HATPase_C_sf"/>
</dbReference>
<feature type="compositionally biased region" description="Low complexity" evidence="1">
    <location>
        <begin position="104"/>
        <end position="130"/>
    </location>
</feature>
<evidence type="ECO:0000313" key="2">
    <source>
        <dbReference type="EMBL" id="OEH79080.1"/>
    </source>
</evidence>
<sequence>MYRQRLKQLHALALLQPELYRHCRGLCAATEVYKASLALLQQLFDRPQQQQQLHQPVASSEAASAASAVSAAAGEATRAGEAAEEEEATRATAQPQQSSPSCGSAVSETAAAATAPAPLSPSAAAVSPAPSRQEMRKALLQLRQWQSGLVGELMRGVREYIGPLAGGWGAANVGLGGPDTTQPTRKQQAALLAVCDKFLETFFCGRVAAEILRERCIGALEGWNPSGAALQQCALDSLVVRAAANAQRMALTSLGCAPAIRVYVSSICCCIRNGASGAADGSKQNAVKEASSATPEGSLLQTATGSSGGNSGGSVRTAEGGAPVFGSDAFRSFSGACRCSSSGCSACTGTGSSWSSKFAVDKRIVVRCAPAYTYSGCFELIKNAIEATSKCIYSLPSLYDGPDAPRAQDQQQEQQREGKEQCSSMLPVDIHLIFAAESGVVVKVSDSGEGLCLTEQQLAWRFLYSTRTITSEKLMKAQPGSFLLQKQSLRR</sequence>
<feature type="compositionally biased region" description="Low complexity" evidence="1">
    <location>
        <begin position="64"/>
        <end position="80"/>
    </location>
</feature>
<dbReference type="InParanoid" id="A0A1D3D6N7"/>
<feature type="region of interest" description="Disordered" evidence="1">
    <location>
        <begin position="64"/>
        <end position="130"/>
    </location>
</feature>
<name>A0A1D3D6N7_9EIME</name>
<dbReference type="EMBL" id="JROU02000518">
    <property type="protein sequence ID" value="OEH79080.1"/>
    <property type="molecule type" value="Genomic_DNA"/>
</dbReference>
<dbReference type="AlphaFoldDB" id="A0A1D3D6N7"/>
<feature type="region of interest" description="Disordered" evidence="1">
    <location>
        <begin position="292"/>
        <end position="314"/>
    </location>
</feature>
<proteinExistence type="predicted"/>
<accession>A0A1D3D6N7</accession>
<dbReference type="Proteomes" id="UP000095192">
    <property type="component" value="Unassembled WGS sequence"/>
</dbReference>
<comment type="caution">
    <text evidence="2">The sequence shown here is derived from an EMBL/GenBank/DDBJ whole genome shotgun (WGS) entry which is preliminary data.</text>
</comment>
<gene>
    <name evidence="2" type="ORF">cyc_08663</name>
</gene>
<reference evidence="2 3" key="1">
    <citation type="journal article" date="2016" name="BMC Genomics">
        <title>Comparative genomics reveals Cyclospora cayetanensis possesses coccidia-like metabolism and invasion components but unique surface antigens.</title>
        <authorList>
            <person name="Liu S."/>
            <person name="Wang L."/>
            <person name="Zheng H."/>
            <person name="Xu Z."/>
            <person name="Roellig D.M."/>
            <person name="Li N."/>
            <person name="Frace M.A."/>
            <person name="Tang K."/>
            <person name="Arrowood M.J."/>
            <person name="Moss D.M."/>
            <person name="Zhang L."/>
            <person name="Feng Y."/>
            <person name="Xiao L."/>
        </authorList>
    </citation>
    <scope>NUCLEOTIDE SEQUENCE [LARGE SCALE GENOMIC DNA]</scope>
    <source>
        <strain evidence="2 3">CHN_HEN01</strain>
    </source>
</reference>
<evidence type="ECO:0000313" key="3">
    <source>
        <dbReference type="Proteomes" id="UP000095192"/>
    </source>
</evidence>
<dbReference type="VEuPathDB" id="ToxoDB:LOC34624325"/>
<dbReference type="Gene3D" id="3.30.565.10">
    <property type="entry name" value="Histidine kinase-like ATPase, C-terminal domain"/>
    <property type="match status" value="1"/>
</dbReference>
<dbReference type="VEuPathDB" id="ToxoDB:cyc_08663"/>
<organism evidence="2 3">
    <name type="scientific">Cyclospora cayetanensis</name>
    <dbReference type="NCBI Taxonomy" id="88456"/>
    <lineage>
        <taxon>Eukaryota</taxon>
        <taxon>Sar</taxon>
        <taxon>Alveolata</taxon>
        <taxon>Apicomplexa</taxon>
        <taxon>Conoidasida</taxon>
        <taxon>Coccidia</taxon>
        <taxon>Eucoccidiorida</taxon>
        <taxon>Eimeriorina</taxon>
        <taxon>Eimeriidae</taxon>
        <taxon>Cyclospora</taxon>
    </lineage>
</organism>
<feature type="compositionally biased region" description="Polar residues" evidence="1">
    <location>
        <begin position="292"/>
        <end position="304"/>
    </location>
</feature>
<keyword evidence="3" id="KW-1185">Reference proteome</keyword>
<evidence type="ECO:0000256" key="1">
    <source>
        <dbReference type="SAM" id="MobiDB-lite"/>
    </source>
</evidence>